<organism evidence="2 3">
    <name type="scientific">Hymenoscyphus fraxineus</name>
    <dbReference type="NCBI Taxonomy" id="746836"/>
    <lineage>
        <taxon>Eukaryota</taxon>
        <taxon>Fungi</taxon>
        <taxon>Dikarya</taxon>
        <taxon>Ascomycota</taxon>
        <taxon>Pezizomycotina</taxon>
        <taxon>Leotiomycetes</taxon>
        <taxon>Helotiales</taxon>
        <taxon>Helotiaceae</taxon>
        <taxon>Hymenoscyphus</taxon>
    </lineage>
</organism>
<feature type="region of interest" description="Disordered" evidence="1">
    <location>
        <begin position="1"/>
        <end position="63"/>
    </location>
</feature>
<dbReference type="Proteomes" id="UP000696280">
    <property type="component" value="Unassembled WGS sequence"/>
</dbReference>
<evidence type="ECO:0000256" key="1">
    <source>
        <dbReference type="SAM" id="MobiDB-lite"/>
    </source>
</evidence>
<evidence type="ECO:0000313" key="3">
    <source>
        <dbReference type="Proteomes" id="UP000696280"/>
    </source>
</evidence>
<comment type="caution">
    <text evidence="2">The sequence shown here is derived from an EMBL/GenBank/DDBJ whole genome shotgun (WGS) entry which is preliminary data.</text>
</comment>
<evidence type="ECO:0000313" key="2">
    <source>
        <dbReference type="EMBL" id="CAG8956534.1"/>
    </source>
</evidence>
<reference evidence="2" key="1">
    <citation type="submission" date="2021-07" db="EMBL/GenBank/DDBJ databases">
        <authorList>
            <person name="Durling M."/>
        </authorList>
    </citation>
    <scope>NUCLEOTIDE SEQUENCE</scope>
</reference>
<keyword evidence="3" id="KW-1185">Reference proteome</keyword>
<dbReference type="EMBL" id="CAJVRL010000070">
    <property type="protein sequence ID" value="CAG8956534.1"/>
    <property type="molecule type" value="Genomic_DNA"/>
</dbReference>
<dbReference type="AlphaFoldDB" id="A0A9N9KZ54"/>
<sequence>MSLSGRQNKELERLPRMRVAADQITSDVGTNEWSPSPGGLGGRKLPYPADLPTNMNNIASDLL</sequence>
<gene>
    <name evidence="2" type="ORF">HYFRA_00003922</name>
</gene>
<accession>A0A9N9KZ54</accession>
<protein>
    <submittedName>
        <fullName evidence="2">Uncharacterized protein</fullName>
    </submittedName>
</protein>
<proteinExistence type="predicted"/>
<feature type="compositionally biased region" description="Polar residues" evidence="1">
    <location>
        <begin position="23"/>
        <end position="34"/>
    </location>
</feature>
<name>A0A9N9KZ54_9HELO</name>
<feature type="compositionally biased region" description="Polar residues" evidence="1">
    <location>
        <begin position="53"/>
        <end position="63"/>
    </location>
</feature>